<dbReference type="PANTHER" id="PTHR33337">
    <property type="entry name" value="GFA DOMAIN-CONTAINING PROTEIN"/>
    <property type="match status" value="1"/>
</dbReference>
<dbReference type="GO" id="GO:0046872">
    <property type="term" value="F:metal ion binding"/>
    <property type="evidence" value="ECO:0007669"/>
    <property type="project" value="UniProtKB-KW"/>
</dbReference>
<evidence type="ECO:0000259" key="6">
    <source>
        <dbReference type="PROSITE" id="PS51891"/>
    </source>
</evidence>
<dbReference type="Proteomes" id="UP000799538">
    <property type="component" value="Unassembled WGS sequence"/>
</dbReference>
<evidence type="ECO:0000313" key="8">
    <source>
        <dbReference type="Proteomes" id="UP000799538"/>
    </source>
</evidence>
<keyword evidence="8" id="KW-1185">Reference proteome</keyword>
<keyword evidence="4" id="KW-0456">Lyase</keyword>
<keyword evidence="3" id="KW-0862">Zinc</keyword>
<feature type="region of interest" description="Disordered" evidence="5">
    <location>
        <begin position="172"/>
        <end position="211"/>
    </location>
</feature>
<feature type="domain" description="CENP-V/GFA" evidence="6">
    <location>
        <begin position="36"/>
        <end position="170"/>
    </location>
</feature>
<dbReference type="PANTHER" id="PTHR33337:SF40">
    <property type="entry name" value="CENP-V_GFA DOMAIN-CONTAINING PROTEIN-RELATED"/>
    <property type="match status" value="1"/>
</dbReference>
<dbReference type="InterPro" id="IPR011057">
    <property type="entry name" value="Mss4-like_sf"/>
</dbReference>
<dbReference type="PROSITE" id="PS51891">
    <property type="entry name" value="CENP_V_GFA"/>
    <property type="match status" value="1"/>
</dbReference>
<feature type="compositionally biased region" description="Acidic residues" evidence="5">
    <location>
        <begin position="174"/>
        <end position="183"/>
    </location>
</feature>
<keyword evidence="2" id="KW-0479">Metal-binding</keyword>
<dbReference type="GO" id="GO:0016846">
    <property type="term" value="F:carbon-sulfur lyase activity"/>
    <property type="evidence" value="ECO:0007669"/>
    <property type="project" value="InterPro"/>
</dbReference>
<comment type="similarity">
    <text evidence="1">Belongs to the Gfa family.</text>
</comment>
<accession>A0A6A6G4U7</accession>
<evidence type="ECO:0000256" key="1">
    <source>
        <dbReference type="ARBA" id="ARBA00005495"/>
    </source>
</evidence>
<dbReference type="AlphaFoldDB" id="A0A6A6G4U7"/>
<evidence type="ECO:0000256" key="5">
    <source>
        <dbReference type="SAM" id="MobiDB-lite"/>
    </source>
</evidence>
<sequence>MAQEQRRGEETEGISEWKKRAPYRVHDDNETFPVKYEANCHCGRVKYQLSRDEPLDSKLCHCTTCQTQHAAPFQWAAIFHKDDINFTNGHHELEWYDPTDKSIEHKLPCKVRCSYCHSPIMDEGRNMILLFPSLVHLKTKEAKDKFKPSRLHMFYGQRVMDIPDGLPKWSGINEESDLIEDSPPELVREHERKREESRAKRRKEEESKDDK</sequence>
<organism evidence="7 8">
    <name type="scientific">Elsinoe ampelina</name>
    <dbReference type="NCBI Taxonomy" id="302913"/>
    <lineage>
        <taxon>Eukaryota</taxon>
        <taxon>Fungi</taxon>
        <taxon>Dikarya</taxon>
        <taxon>Ascomycota</taxon>
        <taxon>Pezizomycotina</taxon>
        <taxon>Dothideomycetes</taxon>
        <taxon>Dothideomycetidae</taxon>
        <taxon>Myriangiales</taxon>
        <taxon>Elsinoaceae</taxon>
        <taxon>Elsinoe</taxon>
    </lineage>
</organism>
<dbReference type="InterPro" id="IPR006913">
    <property type="entry name" value="CENP-V/GFA"/>
</dbReference>
<dbReference type="SUPFAM" id="SSF51316">
    <property type="entry name" value="Mss4-like"/>
    <property type="match status" value="1"/>
</dbReference>
<name>A0A6A6G4U7_9PEZI</name>
<evidence type="ECO:0000256" key="4">
    <source>
        <dbReference type="ARBA" id="ARBA00023239"/>
    </source>
</evidence>
<evidence type="ECO:0000313" key="7">
    <source>
        <dbReference type="EMBL" id="KAF2220634.1"/>
    </source>
</evidence>
<dbReference type="Gene3D" id="3.90.1590.10">
    <property type="entry name" value="glutathione-dependent formaldehyde- activating enzyme (gfa)"/>
    <property type="match status" value="1"/>
</dbReference>
<proteinExistence type="inferred from homology"/>
<dbReference type="OrthoDB" id="9970124at2759"/>
<dbReference type="EMBL" id="ML992512">
    <property type="protein sequence ID" value="KAF2220634.1"/>
    <property type="molecule type" value="Genomic_DNA"/>
</dbReference>
<reference evidence="8" key="1">
    <citation type="journal article" date="2020" name="Stud. Mycol.">
        <title>101 Dothideomycetes genomes: A test case for predicting lifestyles and emergence of pathogens.</title>
        <authorList>
            <person name="Haridas S."/>
            <person name="Albert R."/>
            <person name="Binder M."/>
            <person name="Bloem J."/>
            <person name="LaButti K."/>
            <person name="Salamov A."/>
            <person name="Andreopoulos B."/>
            <person name="Baker S."/>
            <person name="Barry K."/>
            <person name="Bills G."/>
            <person name="Bluhm B."/>
            <person name="Cannon C."/>
            <person name="Castanera R."/>
            <person name="Culley D."/>
            <person name="Daum C."/>
            <person name="Ezra D."/>
            <person name="Gonzalez J."/>
            <person name="Henrissat B."/>
            <person name="Kuo A."/>
            <person name="Liang C."/>
            <person name="Lipzen A."/>
            <person name="Lutzoni F."/>
            <person name="Magnuson J."/>
            <person name="Mondo S."/>
            <person name="Nolan M."/>
            <person name="Ohm R."/>
            <person name="Pangilinan J."/>
            <person name="Park H.-J."/>
            <person name="Ramirez L."/>
            <person name="Alfaro M."/>
            <person name="Sun H."/>
            <person name="Tritt A."/>
            <person name="Yoshinaga Y."/>
            <person name="Zwiers L.-H."/>
            <person name="Turgeon B."/>
            <person name="Goodwin S."/>
            <person name="Spatafora J."/>
            <person name="Crous P."/>
            <person name="Grigoriev I."/>
        </authorList>
    </citation>
    <scope>NUCLEOTIDE SEQUENCE [LARGE SCALE GENOMIC DNA]</scope>
    <source>
        <strain evidence="8">CECT 20119</strain>
    </source>
</reference>
<evidence type="ECO:0000256" key="3">
    <source>
        <dbReference type="ARBA" id="ARBA00022833"/>
    </source>
</evidence>
<protein>
    <submittedName>
        <fullName evidence="7">Mss4-like protein</fullName>
    </submittedName>
</protein>
<dbReference type="Pfam" id="PF04828">
    <property type="entry name" value="GFA"/>
    <property type="match status" value="1"/>
</dbReference>
<evidence type="ECO:0000256" key="2">
    <source>
        <dbReference type="ARBA" id="ARBA00022723"/>
    </source>
</evidence>
<feature type="compositionally biased region" description="Basic and acidic residues" evidence="5">
    <location>
        <begin position="186"/>
        <end position="211"/>
    </location>
</feature>
<gene>
    <name evidence="7" type="ORF">BDZ85DRAFT_203812</name>
</gene>